<organism evidence="1 2">
    <name type="scientific">Streptosporangium subroseum</name>
    <dbReference type="NCBI Taxonomy" id="106412"/>
    <lineage>
        <taxon>Bacteria</taxon>
        <taxon>Bacillati</taxon>
        <taxon>Actinomycetota</taxon>
        <taxon>Actinomycetes</taxon>
        <taxon>Streptosporangiales</taxon>
        <taxon>Streptosporangiaceae</taxon>
        <taxon>Streptosporangium</taxon>
    </lineage>
</organism>
<reference evidence="1 2" key="1">
    <citation type="submission" date="2017-06" db="EMBL/GenBank/DDBJ databases">
        <authorList>
            <person name="Kim H.J."/>
            <person name="Triplett B.A."/>
        </authorList>
    </citation>
    <scope>NUCLEOTIDE SEQUENCE [LARGE SCALE GENOMIC DNA]</scope>
    <source>
        <strain evidence="1 2">CGMCC 4.2132</strain>
    </source>
</reference>
<proteinExistence type="predicted"/>
<dbReference type="EMBL" id="FZOD01000076">
    <property type="protein sequence ID" value="SNT60109.1"/>
    <property type="molecule type" value="Genomic_DNA"/>
</dbReference>
<keyword evidence="2" id="KW-1185">Reference proteome</keyword>
<gene>
    <name evidence="1" type="ORF">SAMN05216276_107620</name>
</gene>
<sequence>MSVDDQSSAQATAEPNEQLARLSAEFFQVKHTADPFSATMLGVSGFDGLVPDPSRAGSQADAAKISDIERRLRDIDPDGLNPADRINHAVLGRLAWGVRSDLEHALWETGASADGYSAPQAMMFMSLPAASLTDAAAVEQYIQRLTALPPFLDAILDRYREAKADGRIPTRVGVGQAMDQLTGHLSLSLADDTLLGLRLPGDVDHDRVRARASDIVSESVRPALRRLLAGIEDELLPVARADDRVGVRFVPGGEEGYRDAVRRHTTTDLSPEEIHQIGLDALADLRQEWAELGGRALGTSDVAEVMSRLRDDRSLRFGDGSQIVATVADALRRAEEVRDKWFPAYDIADCVIEEINPIEAGNAALAHYRPPAGDGSRPGAHCVLTTDPQERFVYEYEALAFHESTPGHHLQIASAQTLTDLPDYRRFLDAEVCGYVEGWGLYSERLADEMGLYTSDISRLGMLSFDALRACRLVVDTGMHHLGWSRQQAMEFMWDNTATTRANVRNEIDRYISWPGQALAYMIGRREIRRLRAVAEDRLGARFDIRGFHGAVLGNGAVPLGVLDQIVTGWIDTASL</sequence>
<dbReference type="OrthoDB" id="9760040at2"/>
<evidence type="ECO:0000313" key="2">
    <source>
        <dbReference type="Proteomes" id="UP000198282"/>
    </source>
</evidence>
<dbReference type="PANTHER" id="PTHR33361">
    <property type="entry name" value="GLR0591 PROTEIN"/>
    <property type="match status" value="1"/>
</dbReference>
<accession>A0A239P194</accession>
<protein>
    <submittedName>
        <fullName evidence="1">Uncharacterized conserved protein, DUF885 familyt</fullName>
    </submittedName>
</protein>
<dbReference type="AlphaFoldDB" id="A0A239P194"/>
<evidence type="ECO:0000313" key="1">
    <source>
        <dbReference type="EMBL" id="SNT60109.1"/>
    </source>
</evidence>
<dbReference type="Proteomes" id="UP000198282">
    <property type="component" value="Unassembled WGS sequence"/>
</dbReference>
<dbReference type="PANTHER" id="PTHR33361:SF2">
    <property type="entry name" value="DUF885 DOMAIN-CONTAINING PROTEIN"/>
    <property type="match status" value="1"/>
</dbReference>
<dbReference type="InterPro" id="IPR010281">
    <property type="entry name" value="DUF885"/>
</dbReference>
<dbReference type="Pfam" id="PF05960">
    <property type="entry name" value="DUF885"/>
    <property type="match status" value="1"/>
</dbReference>
<dbReference type="RefSeq" id="WP_089212854.1">
    <property type="nucleotide sequence ID" value="NZ_FZOD01000076.1"/>
</dbReference>
<name>A0A239P194_9ACTN</name>